<dbReference type="PANTHER" id="PTHR12677">
    <property type="entry name" value="GOLGI APPARATUS MEMBRANE PROTEIN TVP38-RELATED"/>
    <property type="match status" value="1"/>
</dbReference>
<feature type="transmembrane region" description="Helical" evidence="6">
    <location>
        <begin position="83"/>
        <end position="112"/>
    </location>
</feature>
<evidence type="ECO:0000313" key="8">
    <source>
        <dbReference type="Proteomes" id="UP000186176"/>
    </source>
</evidence>
<protein>
    <recommendedName>
        <fullName evidence="9">SNARE associated Golgi protein</fullName>
    </recommendedName>
</protein>
<organism evidence="7 8">
    <name type="scientific">Cryptosporidium ubiquitum</name>
    <dbReference type="NCBI Taxonomy" id="857276"/>
    <lineage>
        <taxon>Eukaryota</taxon>
        <taxon>Sar</taxon>
        <taxon>Alveolata</taxon>
        <taxon>Apicomplexa</taxon>
        <taxon>Conoidasida</taxon>
        <taxon>Coccidia</taxon>
        <taxon>Eucoccidiorida</taxon>
        <taxon>Eimeriorina</taxon>
        <taxon>Cryptosporidiidae</taxon>
        <taxon>Cryptosporidium</taxon>
    </lineage>
</organism>
<comment type="subcellular location">
    <subcellularLocation>
        <location evidence="1">Cell membrane</location>
        <topology evidence="1">Multi-pass membrane protein</topology>
    </subcellularLocation>
</comment>
<evidence type="ECO:0000313" key="7">
    <source>
        <dbReference type="EMBL" id="OII73391.1"/>
    </source>
</evidence>
<dbReference type="Proteomes" id="UP000186176">
    <property type="component" value="Unassembled WGS sequence"/>
</dbReference>
<accession>A0A1J4MHA4</accession>
<reference evidence="7 8" key="1">
    <citation type="submission" date="2016-10" db="EMBL/GenBank/DDBJ databases">
        <title>Reductive evolution of mitochondrial metabolism and differential evolution of invasion-related proteins in Cryptosporidium.</title>
        <authorList>
            <person name="Liu S."/>
            <person name="Roellig D.M."/>
            <person name="Guo Y."/>
            <person name="Li N."/>
            <person name="Frace M.A."/>
            <person name="Tang K."/>
            <person name="Zhang L."/>
            <person name="Feng Y."/>
            <person name="Xiao L."/>
        </authorList>
    </citation>
    <scope>NUCLEOTIDE SEQUENCE [LARGE SCALE GENOMIC DNA]</scope>
    <source>
        <strain evidence="7">39726</strain>
    </source>
</reference>
<evidence type="ECO:0000256" key="4">
    <source>
        <dbReference type="ARBA" id="ARBA00022989"/>
    </source>
</evidence>
<dbReference type="GeneID" id="39979393"/>
<dbReference type="GO" id="GO:0005886">
    <property type="term" value="C:plasma membrane"/>
    <property type="evidence" value="ECO:0007669"/>
    <property type="project" value="UniProtKB-SubCell"/>
</dbReference>
<evidence type="ECO:0000256" key="1">
    <source>
        <dbReference type="ARBA" id="ARBA00004651"/>
    </source>
</evidence>
<keyword evidence="5 6" id="KW-0472">Membrane</keyword>
<dbReference type="PANTHER" id="PTHR12677:SF59">
    <property type="entry name" value="GOLGI APPARATUS MEMBRANE PROTEIN TVP38-RELATED"/>
    <property type="match status" value="1"/>
</dbReference>
<evidence type="ECO:0000256" key="5">
    <source>
        <dbReference type="ARBA" id="ARBA00023136"/>
    </source>
</evidence>
<dbReference type="AlphaFoldDB" id="A0A1J4MHA4"/>
<dbReference type="InterPro" id="IPR015414">
    <property type="entry name" value="TMEM64"/>
</dbReference>
<evidence type="ECO:0000256" key="2">
    <source>
        <dbReference type="ARBA" id="ARBA00022475"/>
    </source>
</evidence>
<feature type="transmembrane region" description="Helical" evidence="6">
    <location>
        <begin position="42"/>
        <end position="71"/>
    </location>
</feature>
<dbReference type="VEuPathDB" id="CryptoDB:cubi_02603"/>
<dbReference type="OrthoDB" id="166803at2759"/>
<keyword evidence="8" id="KW-1185">Reference proteome</keyword>
<name>A0A1J4MHA4_9CRYT</name>
<feature type="transmembrane region" description="Helical" evidence="6">
    <location>
        <begin position="162"/>
        <end position="184"/>
    </location>
</feature>
<evidence type="ECO:0000256" key="3">
    <source>
        <dbReference type="ARBA" id="ARBA00022692"/>
    </source>
</evidence>
<evidence type="ECO:0000256" key="6">
    <source>
        <dbReference type="SAM" id="Phobius"/>
    </source>
</evidence>
<comment type="caution">
    <text evidence="7">The sequence shown here is derived from an EMBL/GenBank/DDBJ whole genome shotgun (WGS) entry which is preliminary data.</text>
</comment>
<evidence type="ECO:0008006" key="9">
    <source>
        <dbReference type="Google" id="ProtNLM"/>
    </source>
</evidence>
<keyword evidence="4 6" id="KW-1133">Transmembrane helix</keyword>
<gene>
    <name evidence="7" type="ORF">cubi_02603</name>
</gene>
<dbReference type="EMBL" id="LRBP01000016">
    <property type="protein sequence ID" value="OII73391.1"/>
    <property type="molecule type" value="Genomic_DNA"/>
</dbReference>
<feature type="transmembrane region" description="Helical" evidence="6">
    <location>
        <begin position="133"/>
        <end position="150"/>
    </location>
</feature>
<dbReference type="RefSeq" id="XP_028874734.1">
    <property type="nucleotide sequence ID" value="XM_029019614.1"/>
</dbReference>
<keyword evidence="3 6" id="KW-0812">Transmembrane</keyword>
<feature type="transmembrane region" description="Helical" evidence="6">
    <location>
        <begin position="205"/>
        <end position="225"/>
    </location>
</feature>
<proteinExistence type="predicted"/>
<sequence>MALKFALTTILTILIMLSLYHFRDTNHWIERFSVEVQENTIITTTISTLIISLLMSISVPIEPILISMAFFTSRVNDPTFDVILSLFICFNATQISTFLTVTIFRCCFLGYYKEMTHKYTIFSAFNEVAKEKGILLVVLIRLSLFLPFVLSNCLLGLTDISISSLFIGNLAVIPAQISLILFGISIYDNKRIQQELYITYIHPKYALLFFSLTVLSVLVLIYIVFQKYREITQKTEFLLKEEHLSSVPFHQIDNL</sequence>
<feature type="transmembrane region" description="Helical" evidence="6">
    <location>
        <begin position="6"/>
        <end position="22"/>
    </location>
</feature>
<keyword evidence="2" id="KW-1003">Cell membrane</keyword>